<dbReference type="HOGENOM" id="CLU_032571_0_0_1"/>
<evidence type="ECO:0008006" key="5">
    <source>
        <dbReference type="Google" id="ProtNLM"/>
    </source>
</evidence>
<dbReference type="Gene3D" id="2.70.50.70">
    <property type="match status" value="1"/>
</dbReference>
<dbReference type="InParanoid" id="D8Q4M7"/>
<dbReference type="Proteomes" id="UP000007431">
    <property type="component" value="Unassembled WGS sequence"/>
</dbReference>
<proteinExistence type="predicted"/>
<dbReference type="AlphaFoldDB" id="D8Q4M7"/>
<keyword evidence="4" id="KW-1185">Reference proteome</keyword>
<dbReference type="PANTHER" id="PTHR36182:SF2">
    <property type="entry name" value="LYTIC POLYSACCHARIDE MONOOXYGENASE"/>
    <property type="match status" value="1"/>
</dbReference>
<dbReference type="PANTHER" id="PTHR36182">
    <property type="entry name" value="PROTEIN, PUTATIVE (AFU_ORTHOLOGUE AFUA_6G10930)-RELATED"/>
    <property type="match status" value="1"/>
</dbReference>
<gene>
    <name evidence="3" type="ORF">SCHCODRAFT_85194</name>
</gene>
<feature type="compositionally biased region" description="Low complexity" evidence="1">
    <location>
        <begin position="240"/>
        <end position="290"/>
    </location>
</feature>
<evidence type="ECO:0000313" key="4">
    <source>
        <dbReference type="Proteomes" id="UP000007431"/>
    </source>
</evidence>
<feature type="chain" id="PRO_5003120601" description="Lytic polysaccharide monooxygenase" evidence="2">
    <location>
        <begin position="23"/>
        <end position="327"/>
    </location>
</feature>
<organism evidence="4">
    <name type="scientific">Schizophyllum commune (strain H4-8 / FGSC 9210)</name>
    <name type="common">Split gill fungus</name>
    <dbReference type="NCBI Taxonomy" id="578458"/>
    <lineage>
        <taxon>Eukaryota</taxon>
        <taxon>Fungi</taxon>
        <taxon>Dikarya</taxon>
        <taxon>Basidiomycota</taxon>
        <taxon>Agaricomycotina</taxon>
        <taxon>Agaricomycetes</taxon>
        <taxon>Agaricomycetidae</taxon>
        <taxon>Agaricales</taxon>
        <taxon>Schizophyllaceae</taxon>
        <taxon>Schizophyllum</taxon>
    </lineage>
</organism>
<accession>D8Q4M7</accession>
<feature type="compositionally biased region" description="Gly residues" evidence="1">
    <location>
        <begin position="230"/>
        <end position="239"/>
    </location>
</feature>
<protein>
    <recommendedName>
        <fullName evidence="5">Lytic polysaccharide monooxygenase</fullName>
    </recommendedName>
</protein>
<sequence length="327" mass="33432">MLALFALALCALAALQSSVVRAHMMMSDPPPLRSQYNKYATNADYDMTSPLTSDGSNYPCKGYLDDTSGKDPVATWKAGSSQTVTIEGSANHGGGSCQLSISEDDGASFKVIKSFEGGCPTAGPDKLSVDIPSDVSSGTRVFAWTWNNQIGNREFYMNCAMITIEDGGSGLDSYPDVFVAQLSGVNSCTVAEGVDVLYPSPGDQVEREDGDSKLGNPTGDCGPVSRSSGGSSGSSGSSGGSSSTGSDTSSSYTAGAGAGTSRTSGIGSYPTSSAGSDPSSSAGTDPSAGTDASTYQKCRLIAQHQTSSIWRRRLSSFARGFGLSSAV</sequence>
<dbReference type="eggNOG" id="ENOG502RZYG">
    <property type="taxonomic scope" value="Eukaryota"/>
</dbReference>
<feature type="signal peptide" evidence="2">
    <location>
        <begin position="1"/>
        <end position="22"/>
    </location>
</feature>
<reference evidence="3 4" key="1">
    <citation type="journal article" date="2010" name="Nat. Biotechnol.">
        <title>Genome sequence of the model mushroom Schizophyllum commune.</title>
        <authorList>
            <person name="Ohm R.A."/>
            <person name="de Jong J.F."/>
            <person name="Lugones L.G."/>
            <person name="Aerts A."/>
            <person name="Kothe E."/>
            <person name="Stajich J.E."/>
            <person name="de Vries R.P."/>
            <person name="Record E."/>
            <person name="Levasseur A."/>
            <person name="Baker S.E."/>
            <person name="Bartholomew K.A."/>
            <person name="Coutinho P.M."/>
            <person name="Erdmann S."/>
            <person name="Fowler T.J."/>
            <person name="Gathman A.C."/>
            <person name="Lombard V."/>
            <person name="Henrissat B."/>
            <person name="Knabe N."/>
            <person name="Kuees U."/>
            <person name="Lilly W.W."/>
            <person name="Lindquist E."/>
            <person name="Lucas S."/>
            <person name="Magnuson J.K."/>
            <person name="Piumi F."/>
            <person name="Raudaskoski M."/>
            <person name="Salamov A."/>
            <person name="Schmutz J."/>
            <person name="Schwarze F.W.M.R."/>
            <person name="vanKuyk P.A."/>
            <person name="Horton J.S."/>
            <person name="Grigoriev I.V."/>
            <person name="Woesten H.A.B."/>
        </authorList>
    </citation>
    <scope>NUCLEOTIDE SEQUENCE [LARGE SCALE GENOMIC DNA]</scope>
    <source>
        <strain evidence="4">H4-8 / FGSC 9210</strain>
    </source>
</reference>
<dbReference type="EMBL" id="GL377306">
    <property type="protein sequence ID" value="EFI97262.1"/>
    <property type="molecule type" value="Genomic_DNA"/>
</dbReference>
<keyword evidence="2" id="KW-0732">Signal</keyword>
<evidence type="ECO:0000256" key="1">
    <source>
        <dbReference type="SAM" id="MobiDB-lite"/>
    </source>
</evidence>
<dbReference type="OMA" id="QSMEFTI"/>
<evidence type="ECO:0000256" key="2">
    <source>
        <dbReference type="SAM" id="SignalP"/>
    </source>
</evidence>
<name>D8Q4M7_SCHCM</name>
<dbReference type="STRING" id="578458.D8Q4M7"/>
<feature type="region of interest" description="Disordered" evidence="1">
    <location>
        <begin position="199"/>
        <end position="292"/>
    </location>
</feature>
<dbReference type="VEuPathDB" id="FungiDB:SCHCODRAFT_02626449"/>
<evidence type="ECO:0000313" key="3">
    <source>
        <dbReference type="EMBL" id="EFI97262.1"/>
    </source>
</evidence>